<proteinExistence type="predicted"/>
<dbReference type="AlphaFoldDB" id="A0A6A5ZIF0"/>
<dbReference type="InterPro" id="IPR015813">
    <property type="entry name" value="Pyrv/PenolPyrv_kinase-like_dom"/>
</dbReference>
<protein>
    <submittedName>
        <fullName evidence="1">Phosphoenolpyruvate phosphomutase-domain-containing protein</fullName>
    </submittedName>
</protein>
<dbReference type="EMBL" id="ML977317">
    <property type="protein sequence ID" value="KAF2118607.1"/>
    <property type="molecule type" value="Genomic_DNA"/>
</dbReference>
<sequence>MADFNALAKTLKKLHVPGKPLILANVYDILFAQAAASLSTCKAIATASYAVARANGTEDDAMTMETNLDAVSGIGKVAVAAKKPLTVDIQDGYSTKLEGAIKGLIERGAVGCNLEDCNKDTQQMYPLETTTQQIKQTLKVANSLSVSDFVVNASCDTLIPGGSLSEVITRGKLYLAAGATTVFVWGSSQRGLHNEEVKQLIQAFDGRLSVALRMSGKDTLTVRELIEIGLVRVSVGPQIQFQAIDAFKKEAEKLLAQEAYTTS</sequence>
<dbReference type="OrthoDB" id="429143at2759"/>
<dbReference type="GO" id="GO:0003824">
    <property type="term" value="F:catalytic activity"/>
    <property type="evidence" value="ECO:0007669"/>
    <property type="project" value="InterPro"/>
</dbReference>
<dbReference type="Pfam" id="PF13714">
    <property type="entry name" value="PEP_mutase"/>
    <property type="match status" value="1"/>
</dbReference>
<dbReference type="SUPFAM" id="SSF51621">
    <property type="entry name" value="Phosphoenolpyruvate/pyruvate domain"/>
    <property type="match status" value="1"/>
</dbReference>
<dbReference type="Proteomes" id="UP000799770">
    <property type="component" value="Unassembled WGS sequence"/>
</dbReference>
<gene>
    <name evidence="1" type="ORF">BDV96DRAFT_611274</name>
</gene>
<evidence type="ECO:0000313" key="1">
    <source>
        <dbReference type="EMBL" id="KAF2118607.1"/>
    </source>
</evidence>
<dbReference type="PANTHER" id="PTHR42905:SF16">
    <property type="entry name" value="CARBOXYPHOSPHONOENOLPYRUVATE PHOSPHONOMUTASE-LIKE PROTEIN (AFU_ORTHOLOGUE AFUA_5G07230)"/>
    <property type="match status" value="1"/>
</dbReference>
<dbReference type="InterPro" id="IPR039556">
    <property type="entry name" value="ICL/PEPM"/>
</dbReference>
<accession>A0A6A5ZIF0</accession>
<dbReference type="CDD" id="cd00377">
    <property type="entry name" value="ICL_PEPM"/>
    <property type="match status" value="1"/>
</dbReference>
<keyword evidence="1" id="KW-0670">Pyruvate</keyword>
<name>A0A6A5ZIF0_9PLEO</name>
<dbReference type="InterPro" id="IPR040442">
    <property type="entry name" value="Pyrv_kinase-like_dom_sf"/>
</dbReference>
<evidence type="ECO:0000313" key="2">
    <source>
        <dbReference type="Proteomes" id="UP000799770"/>
    </source>
</evidence>
<organism evidence="1 2">
    <name type="scientific">Lophiotrema nucula</name>
    <dbReference type="NCBI Taxonomy" id="690887"/>
    <lineage>
        <taxon>Eukaryota</taxon>
        <taxon>Fungi</taxon>
        <taxon>Dikarya</taxon>
        <taxon>Ascomycota</taxon>
        <taxon>Pezizomycotina</taxon>
        <taxon>Dothideomycetes</taxon>
        <taxon>Pleosporomycetidae</taxon>
        <taxon>Pleosporales</taxon>
        <taxon>Lophiotremataceae</taxon>
        <taxon>Lophiotrema</taxon>
    </lineage>
</organism>
<keyword evidence="2" id="KW-1185">Reference proteome</keyword>
<reference evidence="1" key="1">
    <citation type="journal article" date="2020" name="Stud. Mycol.">
        <title>101 Dothideomycetes genomes: a test case for predicting lifestyles and emergence of pathogens.</title>
        <authorList>
            <person name="Haridas S."/>
            <person name="Albert R."/>
            <person name="Binder M."/>
            <person name="Bloem J."/>
            <person name="Labutti K."/>
            <person name="Salamov A."/>
            <person name="Andreopoulos B."/>
            <person name="Baker S."/>
            <person name="Barry K."/>
            <person name="Bills G."/>
            <person name="Bluhm B."/>
            <person name="Cannon C."/>
            <person name="Castanera R."/>
            <person name="Culley D."/>
            <person name="Daum C."/>
            <person name="Ezra D."/>
            <person name="Gonzalez J."/>
            <person name="Henrissat B."/>
            <person name="Kuo A."/>
            <person name="Liang C."/>
            <person name="Lipzen A."/>
            <person name="Lutzoni F."/>
            <person name="Magnuson J."/>
            <person name="Mondo S."/>
            <person name="Nolan M."/>
            <person name="Ohm R."/>
            <person name="Pangilinan J."/>
            <person name="Park H.-J."/>
            <person name="Ramirez L."/>
            <person name="Alfaro M."/>
            <person name="Sun H."/>
            <person name="Tritt A."/>
            <person name="Yoshinaga Y."/>
            <person name="Zwiers L.-H."/>
            <person name="Turgeon B."/>
            <person name="Goodwin S."/>
            <person name="Spatafora J."/>
            <person name="Crous P."/>
            <person name="Grigoriev I."/>
        </authorList>
    </citation>
    <scope>NUCLEOTIDE SEQUENCE</scope>
    <source>
        <strain evidence="1">CBS 627.86</strain>
    </source>
</reference>
<dbReference type="Gene3D" id="3.20.20.60">
    <property type="entry name" value="Phosphoenolpyruvate-binding domains"/>
    <property type="match status" value="1"/>
</dbReference>
<dbReference type="PANTHER" id="PTHR42905">
    <property type="entry name" value="PHOSPHOENOLPYRUVATE CARBOXYLASE"/>
    <property type="match status" value="1"/>
</dbReference>